<organism evidence="5 6">
    <name type="scientific">Streptomyces piniterrae</name>
    <dbReference type="NCBI Taxonomy" id="2571125"/>
    <lineage>
        <taxon>Bacteria</taxon>
        <taxon>Bacillati</taxon>
        <taxon>Actinomycetota</taxon>
        <taxon>Actinomycetes</taxon>
        <taxon>Kitasatosporales</taxon>
        <taxon>Streptomycetaceae</taxon>
        <taxon>Streptomyces</taxon>
    </lineage>
</organism>
<keyword evidence="6" id="KW-1185">Reference proteome</keyword>
<evidence type="ECO:0000259" key="4">
    <source>
        <dbReference type="PROSITE" id="PS51000"/>
    </source>
</evidence>
<dbReference type="SMART" id="SM00420">
    <property type="entry name" value="HTH_DEOR"/>
    <property type="match status" value="1"/>
</dbReference>
<feature type="domain" description="HTH deoR-type" evidence="4">
    <location>
        <begin position="8"/>
        <end position="63"/>
    </location>
</feature>
<evidence type="ECO:0000256" key="2">
    <source>
        <dbReference type="ARBA" id="ARBA00023125"/>
    </source>
</evidence>
<dbReference type="InterPro" id="IPR050313">
    <property type="entry name" value="Carb_Metab_HTH_regulators"/>
</dbReference>
<protein>
    <submittedName>
        <fullName evidence="5">DeoR/GlpR transcriptional regulator</fullName>
    </submittedName>
</protein>
<dbReference type="InterPro" id="IPR014036">
    <property type="entry name" value="DeoR-like_C"/>
</dbReference>
<accession>A0A4U0NVX8</accession>
<keyword evidence="3" id="KW-0804">Transcription</keyword>
<dbReference type="OrthoDB" id="7688673at2"/>
<dbReference type="Proteomes" id="UP000308697">
    <property type="component" value="Unassembled WGS sequence"/>
</dbReference>
<dbReference type="InterPro" id="IPR036388">
    <property type="entry name" value="WH-like_DNA-bd_sf"/>
</dbReference>
<reference evidence="5 6" key="1">
    <citation type="submission" date="2019-04" db="EMBL/GenBank/DDBJ databases">
        <title>Streptomyces piniterrae sp. nov., a heliquinomycin-producing actinomycete isolated from rhizosphere soil of Pinus yunnanensis.</title>
        <authorList>
            <person name="Zhuang X."/>
            <person name="Zhao J."/>
        </authorList>
    </citation>
    <scope>NUCLEOTIDE SEQUENCE [LARGE SCALE GENOMIC DNA]</scope>
    <source>
        <strain evidence="6">jys28</strain>
    </source>
</reference>
<dbReference type="RefSeq" id="WP_136737811.1">
    <property type="nucleotide sequence ID" value="NZ_SUMB01000001.1"/>
</dbReference>
<dbReference type="Gene3D" id="3.40.50.1360">
    <property type="match status" value="1"/>
</dbReference>
<dbReference type="Pfam" id="PF00455">
    <property type="entry name" value="DeoRC"/>
    <property type="match status" value="1"/>
</dbReference>
<dbReference type="Pfam" id="PF08220">
    <property type="entry name" value="HTH_DeoR"/>
    <property type="match status" value="1"/>
</dbReference>
<dbReference type="InterPro" id="IPR018356">
    <property type="entry name" value="Tscrpt_reg_HTH_DeoR_CS"/>
</dbReference>
<dbReference type="GO" id="GO:0003700">
    <property type="term" value="F:DNA-binding transcription factor activity"/>
    <property type="evidence" value="ECO:0007669"/>
    <property type="project" value="InterPro"/>
</dbReference>
<dbReference type="SUPFAM" id="SSF100950">
    <property type="entry name" value="NagB/RpiA/CoA transferase-like"/>
    <property type="match status" value="1"/>
</dbReference>
<dbReference type="AlphaFoldDB" id="A0A4U0NVX8"/>
<dbReference type="InterPro" id="IPR037171">
    <property type="entry name" value="NagB/RpiA_transferase-like"/>
</dbReference>
<dbReference type="Gene3D" id="1.10.10.10">
    <property type="entry name" value="Winged helix-like DNA-binding domain superfamily/Winged helix DNA-binding domain"/>
    <property type="match status" value="1"/>
</dbReference>
<comment type="caution">
    <text evidence="5">The sequence shown here is derived from an EMBL/GenBank/DDBJ whole genome shotgun (WGS) entry which is preliminary data.</text>
</comment>
<keyword evidence="1" id="KW-0805">Transcription regulation</keyword>
<dbReference type="PROSITE" id="PS51000">
    <property type="entry name" value="HTH_DEOR_2"/>
    <property type="match status" value="1"/>
</dbReference>
<dbReference type="EMBL" id="SUMB01000001">
    <property type="protein sequence ID" value="TJZ58859.1"/>
    <property type="molecule type" value="Genomic_DNA"/>
</dbReference>
<dbReference type="SUPFAM" id="SSF46785">
    <property type="entry name" value="Winged helix' DNA-binding domain"/>
    <property type="match status" value="1"/>
</dbReference>
<dbReference type="PANTHER" id="PTHR30363:SF44">
    <property type="entry name" value="AGA OPERON TRANSCRIPTIONAL REPRESSOR-RELATED"/>
    <property type="match status" value="1"/>
</dbReference>
<proteinExistence type="predicted"/>
<dbReference type="PANTHER" id="PTHR30363">
    <property type="entry name" value="HTH-TYPE TRANSCRIPTIONAL REGULATOR SRLR-RELATED"/>
    <property type="match status" value="1"/>
</dbReference>
<dbReference type="InterPro" id="IPR001034">
    <property type="entry name" value="DeoR_HTH"/>
</dbReference>
<name>A0A4U0NVX8_9ACTN</name>
<dbReference type="SMART" id="SM01134">
    <property type="entry name" value="DeoRC"/>
    <property type="match status" value="1"/>
</dbReference>
<evidence type="ECO:0000313" key="6">
    <source>
        <dbReference type="Proteomes" id="UP000308697"/>
    </source>
</evidence>
<evidence type="ECO:0000256" key="3">
    <source>
        <dbReference type="ARBA" id="ARBA00023163"/>
    </source>
</evidence>
<gene>
    <name evidence="5" type="ORF">FCH28_01485</name>
</gene>
<dbReference type="InterPro" id="IPR036390">
    <property type="entry name" value="WH_DNA-bd_sf"/>
</dbReference>
<sequence>MGNGERSATRRRRQRLVELLGADDVSVHDLAAEFDVSLSTIRRDLAALADAGRITRTYGGAVDHRAVERSWHDKERVQRTEKDAIARVAAGLVRSGDVVLLDAGTTVARLAHELRDRTDITVITNGLSTLVELADAEVDVVVLGGRLRRPNESLLGTRTEQALRRLTPDIAFLGVDGLDPRRGINCPDLEQAALKETMAECARACWVLADHSKLAGGGGFPYWAAMPAGTGLISGGDAERLAAFEQAGWSVRSVQSGRSVRSEQ</sequence>
<dbReference type="GO" id="GO:0003677">
    <property type="term" value="F:DNA binding"/>
    <property type="evidence" value="ECO:0007669"/>
    <property type="project" value="UniProtKB-KW"/>
</dbReference>
<evidence type="ECO:0000313" key="5">
    <source>
        <dbReference type="EMBL" id="TJZ58859.1"/>
    </source>
</evidence>
<dbReference type="PRINTS" id="PR00037">
    <property type="entry name" value="HTHLACR"/>
</dbReference>
<keyword evidence="2" id="KW-0238">DNA-binding</keyword>
<evidence type="ECO:0000256" key="1">
    <source>
        <dbReference type="ARBA" id="ARBA00023015"/>
    </source>
</evidence>
<dbReference type="PROSITE" id="PS00894">
    <property type="entry name" value="HTH_DEOR_1"/>
    <property type="match status" value="1"/>
</dbReference>